<dbReference type="AlphaFoldDB" id="A0A6L3V5G5"/>
<evidence type="ECO:0000313" key="2">
    <source>
        <dbReference type="EMBL" id="KAB2336369.1"/>
    </source>
</evidence>
<comment type="caution">
    <text evidence="2">The sequence shown here is derived from an EMBL/GenBank/DDBJ whole genome shotgun (WGS) entry which is preliminary data.</text>
</comment>
<evidence type="ECO:0000259" key="1">
    <source>
        <dbReference type="Pfam" id="PF13193"/>
    </source>
</evidence>
<dbReference type="OrthoDB" id="9803968at2"/>
<keyword evidence="2" id="KW-0436">Ligase</keyword>
<name>A0A6L3V5G5_9BACI</name>
<dbReference type="Proteomes" id="UP000481030">
    <property type="component" value="Unassembled WGS sequence"/>
</dbReference>
<reference evidence="2 3" key="1">
    <citation type="journal article" date="2016" name="Antonie Van Leeuwenhoek">
        <title>Bacillus depressus sp. nov., isolated from soil of a sunflower field.</title>
        <authorList>
            <person name="Wei X."/>
            <person name="Xin D."/>
            <person name="Xin Y."/>
            <person name="Zhang H."/>
            <person name="Wang T."/>
            <person name="Zhang J."/>
        </authorList>
    </citation>
    <scope>NUCLEOTIDE SEQUENCE [LARGE SCALE GENOMIC DNA]</scope>
    <source>
        <strain evidence="2 3">BZ1</strain>
    </source>
</reference>
<keyword evidence="3" id="KW-1185">Reference proteome</keyword>
<accession>A0A6L3V5G5</accession>
<feature type="domain" description="AMP-binding enzyme C-terminal" evidence="1">
    <location>
        <begin position="4"/>
        <end position="45"/>
    </location>
</feature>
<evidence type="ECO:0000313" key="3">
    <source>
        <dbReference type="Proteomes" id="UP000481030"/>
    </source>
</evidence>
<dbReference type="Gene3D" id="3.30.300.30">
    <property type="match status" value="1"/>
</dbReference>
<dbReference type="InterPro" id="IPR045851">
    <property type="entry name" value="AMP-bd_C_sf"/>
</dbReference>
<dbReference type="InterPro" id="IPR025110">
    <property type="entry name" value="AMP-bd_C"/>
</dbReference>
<organism evidence="2 3">
    <name type="scientific">Cytobacillus depressus</name>
    <dbReference type="NCBI Taxonomy" id="1602942"/>
    <lineage>
        <taxon>Bacteria</taxon>
        <taxon>Bacillati</taxon>
        <taxon>Bacillota</taxon>
        <taxon>Bacilli</taxon>
        <taxon>Bacillales</taxon>
        <taxon>Bacillaceae</taxon>
        <taxon>Cytobacillus</taxon>
    </lineage>
</organism>
<dbReference type="Pfam" id="PF13193">
    <property type="entry name" value="AMP-binding_C"/>
    <property type="match status" value="1"/>
</dbReference>
<gene>
    <name evidence="2" type="ORF">F7731_12140</name>
</gene>
<proteinExistence type="predicted"/>
<dbReference type="SUPFAM" id="SSF56801">
    <property type="entry name" value="Acetyl-CoA synthetase-like"/>
    <property type="match status" value="1"/>
</dbReference>
<sequence length="55" mass="6387">MIQVLRQGSDLGEEELIQWCKYRIAKYKVPKYVVFLNVLPKTAVGNNDNFSNEVK</sequence>
<protein>
    <submittedName>
        <fullName evidence="2">Long-chain fatty acid--CoA ligase</fullName>
    </submittedName>
</protein>
<dbReference type="EMBL" id="WBOS01000004">
    <property type="protein sequence ID" value="KAB2336369.1"/>
    <property type="molecule type" value="Genomic_DNA"/>
</dbReference>
<dbReference type="GO" id="GO:0016874">
    <property type="term" value="F:ligase activity"/>
    <property type="evidence" value="ECO:0007669"/>
    <property type="project" value="UniProtKB-KW"/>
</dbReference>